<keyword evidence="5" id="KW-0653">Protein transport</keyword>
<evidence type="ECO:0000256" key="1">
    <source>
        <dbReference type="ARBA" id="ARBA00004177"/>
    </source>
</evidence>
<reference evidence="6 7" key="1">
    <citation type="submission" date="2015-02" db="EMBL/GenBank/DDBJ databases">
        <authorList>
            <person name="Chooi Y.-H."/>
        </authorList>
    </citation>
    <scope>NUCLEOTIDE SEQUENCE [LARGE SCALE GENOMIC DNA]</scope>
    <source>
        <strain evidence="6">E3</strain>
    </source>
</reference>
<dbReference type="PANTHER" id="PTHR13673:SF0">
    <property type="entry name" value="VPS35 ENDOSOMAL PROTEIN-SORTING FACTOR-LIKE"/>
    <property type="match status" value="1"/>
</dbReference>
<evidence type="ECO:0000256" key="5">
    <source>
        <dbReference type="ARBA" id="ARBA00022927"/>
    </source>
</evidence>
<sequence length="678" mass="72858">MDPLHGPSSLVGNEAPQAELGVRAAPSFDDYVGTLALLVDDVAVQSVEACADDIQRLWNEGQRVPAFRAAVDLAGTLTRHTTSASYPGRALRIADVLRRFSRRLRAHLSSGSSKVETCRRWLALTGAIYGVVARVYMETALLDCHLVVEAGAAGVEARQRALRRLARSCRGIADPVAASYARLFVVRQLGDADDVSIVGECAHDQIRGMYPRCDAATVALIGPSLTWQLMVARDLHPAVFPGLLDAYRAYSNDAALLQTMLDLTNADVLLDNAEAVLAVILEVHPVNAGHLKTLIDAVARASTAPVTPALFTALRRATMRMSSDASILEACACLASIAVTNVSPLTPTLLVQLQADVVDAARRCRRKRPDTTTALLCNVLESFLDGYLGDDLLQHLDYYAGIVEFLDADRQAQYWTRILQGQPDRAACVRLADRLSGGGSPALLASVVESMPASVDVDDLQGQLQVVQEVASRAPDLGALLTRRALNLAVAAHRLVAATKGSSAFTSDCLRFAASGTGWMGLSVCLEGTARAYDMGAGLSDGSAAMDYQAVIEVATATGHLDQAEATTRRAFQRIGSWSAGDTRRVVGVLHELARRTQDVTLHEALGRLGIANAALIVSVVALFDGEPRDDAVRAAEQIWRHAVWAPGQRDALLADVRRRSAAWCHRLQGWRRDDNDT</sequence>
<keyword evidence="3" id="KW-0813">Transport</keyword>
<evidence type="ECO:0000256" key="2">
    <source>
        <dbReference type="ARBA" id="ARBA00010704"/>
    </source>
</evidence>
<evidence type="ECO:0000256" key="4">
    <source>
        <dbReference type="ARBA" id="ARBA00022753"/>
    </source>
</evidence>
<dbReference type="OrthoDB" id="1734063at2759"/>
<dbReference type="GO" id="GO:0015031">
    <property type="term" value="P:protein transport"/>
    <property type="evidence" value="ECO:0007669"/>
    <property type="project" value="UniProtKB-KW"/>
</dbReference>
<name>A0A0G4J068_PLABS</name>
<comment type="subcellular location">
    <subcellularLocation>
        <location evidence="1">Endosome</location>
    </subcellularLocation>
</comment>
<evidence type="ECO:0000313" key="6">
    <source>
        <dbReference type="EMBL" id="CEP00907.1"/>
    </source>
</evidence>
<keyword evidence="7" id="KW-1185">Reference proteome</keyword>
<dbReference type="STRING" id="37360.A0A0G4J068"/>
<keyword evidence="4" id="KW-0967">Endosome</keyword>
<gene>
    <name evidence="6" type="ORF">PBRA_008219</name>
</gene>
<dbReference type="Proteomes" id="UP000039324">
    <property type="component" value="Unassembled WGS sequence"/>
</dbReference>
<organism evidence="6 7">
    <name type="scientific">Plasmodiophora brassicae</name>
    <name type="common">Clubroot disease agent</name>
    <dbReference type="NCBI Taxonomy" id="37360"/>
    <lineage>
        <taxon>Eukaryota</taxon>
        <taxon>Sar</taxon>
        <taxon>Rhizaria</taxon>
        <taxon>Endomyxa</taxon>
        <taxon>Phytomyxea</taxon>
        <taxon>Plasmodiophorida</taxon>
        <taxon>Plasmodiophoridae</taxon>
        <taxon>Plasmodiophora</taxon>
    </lineage>
</organism>
<evidence type="ECO:0000256" key="3">
    <source>
        <dbReference type="ARBA" id="ARBA00022448"/>
    </source>
</evidence>
<dbReference type="InterPro" id="IPR029705">
    <property type="entry name" value="VPS35L"/>
</dbReference>
<dbReference type="AlphaFoldDB" id="A0A0G4J068"/>
<dbReference type="EMBL" id="CDSF01000104">
    <property type="protein sequence ID" value="CEP00907.1"/>
    <property type="molecule type" value="Genomic_DNA"/>
</dbReference>
<accession>A0A0G4J068</accession>
<dbReference type="GO" id="GO:0005768">
    <property type="term" value="C:endosome"/>
    <property type="evidence" value="ECO:0007669"/>
    <property type="project" value="UniProtKB-SubCell"/>
</dbReference>
<protein>
    <submittedName>
        <fullName evidence="6">Uncharacterized protein</fullName>
    </submittedName>
</protein>
<dbReference type="GO" id="GO:0032456">
    <property type="term" value="P:endocytic recycling"/>
    <property type="evidence" value="ECO:0007669"/>
    <property type="project" value="InterPro"/>
</dbReference>
<comment type="similarity">
    <text evidence="2">Belongs to the VPS35L family.</text>
</comment>
<dbReference type="PANTHER" id="PTHR13673">
    <property type="entry name" value="ESOPHAGEAL CANCER ASSOCIATED PROTEIN"/>
    <property type="match status" value="1"/>
</dbReference>
<proteinExistence type="inferred from homology"/>
<evidence type="ECO:0000313" key="7">
    <source>
        <dbReference type="Proteomes" id="UP000039324"/>
    </source>
</evidence>